<dbReference type="EMBL" id="MT144525">
    <property type="protein sequence ID" value="QJA54645.1"/>
    <property type="molecule type" value="Genomic_DNA"/>
</dbReference>
<accession>A0A6H2A536</accession>
<reference evidence="1" key="1">
    <citation type="submission" date="2020-03" db="EMBL/GenBank/DDBJ databases">
        <title>The deep terrestrial virosphere.</title>
        <authorList>
            <person name="Holmfeldt K."/>
            <person name="Nilsson E."/>
            <person name="Simone D."/>
            <person name="Lopez-Fernandez M."/>
            <person name="Wu X."/>
            <person name="de Brujin I."/>
            <person name="Lundin D."/>
            <person name="Andersson A."/>
            <person name="Bertilsson S."/>
            <person name="Dopson M."/>
        </authorList>
    </citation>
    <scope>NUCLEOTIDE SEQUENCE</scope>
    <source>
        <strain evidence="1">TM448A05435</strain>
    </source>
</reference>
<sequence>MCSALPKHKWSWKYDKCKYCYTQSKIRKHKHKGSGLCLSCYDKIRAKKPKRQEQLKQQHKKWYTKVKDTKEYKEYTKQIGKHWRKNSNQYKAYLKKQYLRLSFKRFILNQKNKTGILNLKRNIDALKFRCDECDKNCLVQTPINTEIESSVRKLQIFKKVLKQICIQNCG</sequence>
<proteinExistence type="predicted"/>
<protein>
    <submittedName>
        <fullName evidence="1">Uncharacterized protein</fullName>
    </submittedName>
</protein>
<name>A0A6H2A536_9ZZZZ</name>
<gene>
    <name evidence="1" type="ORF">TM448A05435_0005</name>
</gene>
<dbReference type="AlphaFoldDB" id="A0A6H2A536"/>
<organism evidence="1">
    <name type="scientific">viral metagenome</name>
    <dbReference type="NCBI Taxonomy" id="1070528"/>
    <lineage>
        <taxon>unclassified sequences</taxon>
        <taxon>metagenomes</taxon>
        <taxon>organismal metagenomes</taxon>
    </lineage>
</organism>
<evidence type="ECO:0000313" key="1">
    <source>
        <dbReference type="EMBL" id="QJA54645.1"/>
    </source>
</evidence>